<keyword evidence="1" id="KW-0472">Membrane</keyword>
<gene>
    <name evidence="2" type="ORF">ACFSW8_01155</name>
</gene>
<comment type="caution">
    <text evidence="2">The sequence shown here is derived from an EMBL/GenBank/DDBJ whole genome shotgun (WGS) entry which is preliminary data.</text>
</comment>
<reference evidence="3" key="1">
    <citation type="journal article" date="2019" name="Int. J. Syst. Evol. Microbiol.">
        <title>The Global Catalogue of Microorganisms (GCM) 10K type strain sequencing project: providing services to taxonomists for standard genome sequencing and annotation.</title>
        <authorList>
            <consortium name="The Broad Institute Genomics Platform"/>
            <consortium name="The Broad Institute Genome Sequencing Center for Infectious Disease"/>
            <person name="Wu L."/>
            <person name="Ma J."/>
        </authorList>
    </citation>
    <scope>NUCLEOTIDE SEQUENCE [LARGE SCALE GENOMIC DNA]</scope>
    <source>
        <strain evidence="3">CCUG 57942</strain>
    </source>
</reference>
<keyword evidence="1" id="KW-0812">Transmembrane</keyword>
<dbReference type="InterPro" id="IPR052712">
    <property type="entry name" value="Acid_resist_chaperone_HdeD"/>
</dbReference>
<dbReference type="RefSeq" id="WP_377091133.1">
    <property type="nucleotide sequence ID" value="NZ_JBHSJL010000014.1"/>
</dbReference>
<name>A0ABW4Z7G9_9BACT</name>
<feature type="transmembrane region" description="Helical" evidence="1">
    <location>
        <begin position="158"/>
        <end position="178"/>
    </location>
</feature>
<feature type="transmembrane region" description="Helical" evidence="1">
    <location>
        <begin position="72"/>
        <end position="96"/>
    </location>
</feature>
<dbReference type="PANTHER" id="PTHR34989:SF1">
    <property type="entry name" value="PROTEIN HDED"/>
    <property type="match status" value="1"/>
</dbReference>
<proteinExistence type="predicted"/>
<feature type="transmembrane region" description="Helical" evidence="1">
    <location>
        <begin position="40"/>
        <end position="60"/>
    </location>
</feature>
<keyword evidence="3" id="KW-1185">Reference proteome</keyword>
<dbReference type="PANTHER" id="PTHR34989">
    <property type="entry name" value="PROTEIN HDED"/>
    <property type="match status" value="1"/>
</dbReference>
<sequence length="191" mass="20595">MASQSPIVDLLSKAWWLLMLRGLAALLFGIIAFSMPEMTIQFLIIYWAIYILLDGVFSIAATFTGGSLAPRWWLIITGLVGVIAGIFCISNASYVASFFMQVLGWMAIFKGVVELIGALSLKSHGGKMGLLLLSALVSLLFGAWLVSHPDDGAKALLWLIALFATVVGAVLIVLSLQLRSHSKSLPKTIDV</sequence>
<dbReference type="Pfam" id="PF03729">
    <property type="entry name" value="DUF308"/>
    <property type="match status" value="2"/>
</dbReference>
<evidence type="ECO:0000313" key="3">
    <source>
        <dbReference type="Proteomes" id="UP001597389"/>
    </source>
</evidence>
<keyword evidence="1" id="KW-1133">Transmembrane helix</keyword>
<protein>
    <submittedName>
        <fullName evidence="2">HdeD family acid-resistance protein</fullName>
    </submittedName>
</protein>
<organism evidence="2 3">
    <name type="scientific">Rubritalea tangerina</name>
    <dbReference type="NCBI Taxonomy" id="430798"/>
    <lineage>
        <taxon>Bacteria</taxon>
        <taxon>Pseudomonadati</taxon>
        <taxon>Verrucomicrobiota</taxon>
        <taxon>Verrucomicrobiia</taxon>
        <taxon>Verrucomicrobiales</taxon>
        <taxon>Rubritaleaceae</taxon>
        <taxon>Rubritalea</taxon>
    </lineage>
</organism>
<evidence type="ECO:0000256" key="1">
    <source>
        <dbReference type="SAM" id="Phobius"/>
    </source>
</evidence>
<dbReference type="Proteomes" id="UP001597389">
    <property type="component" value="Unassembled WGS sequence"/>
</dbReference>
<feature type="transmembrane region" description="Helical" evidence="1">
    <location>
        <begin position="102"/>
        <end position="121"/>
    </location>
</feature>
<dbReference type="EMBL" id="JBHUJB010000005">
    <property type="protein sequence ID" value="MFD2157501.1"/>
    <property type="molecule type" value="Genomic_DNA"/>
</dbReference>
<accession>A0ABW4Z7G9</accession>
<dbReference type="InterPro" id="IPR005325">
    <property type="entry name" value="DUF308_memb"/>
</dbReference>
<feature type="transmembrane region" description="Helical" evidence="1">
    <location>
        <begin position="14"/>
        <end position="34"/>
    </location>
</feature>
<feature type="transmembrane region" description="Helical" evidence="1">
    <location>
        <begin position="128"/>
        <end position="146"/>
    </location>
</feature>
<evidence type="ECO:0000313" key="2">
    <source>
        <dbReference type="EMBL" id="MFD2157501.1"/>
    </source>
</evidence>